<gene>
    <name evidence="1" type="ORF">DRF57_06055</name>
</gene>
<evidence type="ECO:0000313" key="1">
    <source>
        <dbReference type="EMBL" id="REC76950.1"/>
    </source>
</evidence>
<name>A0ABX9IPX3_9FLAO</name>
<accession>A0ABX9IPX3</accession>
<organism evidence="1 2">
    <name type="scientific">Chryseobacterium rhizosphaerae</name>
    <dbReference type="NCBI Taxonomy" id="395937"/>
    <lineage>
        <taxon>Bacteria</taxon>
        <taxon>Pseudomonadati</taxon>
        <taxon>Bacteroidota</taxon>
        <taxon>Flavobacteriia</taxon>
        <taxon>Flavobacteriales</taxon>
        <taxon>Weeksellaceae</taxon>
        <taxon>Chryseobacterium group</taxon>
        <taxon>Chryseobacterium</taxon>
    </lineage>
</organism>
<dbReference type="Proteomes" id="UP000256491">
    <property type="component" value="Unassembled WGS sequence"/>
</dbReference>
<protein>
    <submittedName>
        <fullName evidence="1">Uncharacterized protein</fullName>
    </submittedName>
</protein>
<comment type="caution">
    <text evidence="1">The sequence shown here is derived from an EMBL/GenBank/DDBJ whole genome shotgun (WGS) entry which is preliminary data.</text>
</comment>
<reference evidence="1 2" key="1">
    <citation type="journal article" date="2010" name="Syst. Appl. Microbiol.">
        <title>Four new species of Chryseobacterium from the rhizosphere of coastal sand dune plants, Chryseobacterium elymi sp. nov., Chryseobacterium hagamense sp. nov., Chryseobacterium lathyri sp. nov. and Chryseobacterium rhizosphaerae sp. nov.</title>
        <authorList>
            <person name="Cho S.H."/>
            <person name="Lee K.S."/>
            <person name="Shin D.S."/>
            <person name="Han J.H."/>
            <person name="Park K.S."/>
            <person name="Lee C.H."/>
            <person name="Park K.H."/>
            <person name="Kim S.B."/>
        </authorList>
    </citation>
    <scope>NUCLEOTIDE SEQUENCE [LARGE SCALE GENOMIC DNA]</scope>
    <source>
        <strain evidence="1 2">KCTC 22548</strain>
    </source>
</reference>
<evidence type="ECO:0000313" key="2">
    <source>
        <dbReference type="Proteomes" id="UP000256491"/>
    </source>
</evidence>
<sequence length="73" mass="8509">MITNINCTNKIIIKNIINFTKILSIPPKNGLNFYTDSFHIIISFMVIIDISSFHRSMDSFKNADQNLMLRFIQ</sequence>
<dbReference type="EMBL" id="QNUF01000005">
    <property type="protein sequence ID" value="REC76950.1"/>
    <property type="molecule type" value="Genomic_DNA"/>
</dbReference>
<proteinExistence type="predicted"/>
<keyword evidence="2" id="KW-1185">Reference proteome</keyword>